<name>A0A0C9TDE6_PAXIN</name>
<dbReference type="HOGENOM" id="CLU_125776_2_0_1"/>
<accession>A0A0C9TDE6</accession>
<dbReference type="AlphaFoldDB" id="A0A0C9TDE6"/>
<reference evidence="2" key="2">
    <citation type="submission" date="2015-01" db="EMBL/GenBank/DDBJ databases">
        <title>Evolutionary Origins and Diversification of the Mycorrhizal Mutualists.</title>
        <authorList>
            <consortium name="DOE Joint Genome Institute"/>
            <consortium name="Mycorrhizal Genomics Consortium"/>
            <person name="Kohler A."/>
            <person name="Kuo A."/>
            <person name="Nagy L.G."/>
            <person name="Floudas D."/>
            <person name="Copeland A."/>
            <person name="Barry K.W."/>
            <person name="Cichocki N."/>
            <person name="Veneault-Fourrey C."/>
            <person name="LaButti K."/>
            <person name="Lindquist E.A."/>
            <person name="Lipzen A."/>
            <person name="Lundell T."/>
            <person name="Morin E."/>
            <person name="Murat C."/>
            <person name="Riley R."/>
            <person name="Ohm R."/>
            <person name="Sun H."/>
            <person name="Tunlid A."/>
            <person name="Henrissat B."/>
            <person name="Grigoriev I.V."/>
            <person name="Hibbett D.S."/>
            <person name="Martin F."/>
        </authorList>
    </citation>
    <scope>NUCLEOTIDE SEQUENCE [LARGE SCALE GENOMIC DNA]</scope>
    <source>
        <strain evidence="2">ATCC 200175</strain>
    </source>
</reference>
<evidence type="ECO:0000313" key="1">
    <source>
        <dbReference type="EMBL" id="KIJ06197.1"/>
    </source>
</evidence>
<dbReference type="EMBL" id="KN820456">
    <property type="protein sequence ID" value="KIJ06197.1"/>
    <property type="molecule type" value="Genomic_DNA"/>
</dbReference>
<keyword evidence="2" id="KW-1185">Reference proteome</keyword>
<protein>
    <submittedName>
        <fullName evidence="1">Uncharacterized protein</fullName>
    </submittedName>
</protein>
<sequence length="111" mass="13211">MSSIVVELQSRPHYFNAVRDDKFGPFDTHVVTTHRDYVITSLNADFIPKPFVFKEALLQPLQDGHFGIYNCFQWPQLHFQIYKWALFISRKETSCNNAIQKWCWWNLTQTV</sequence>
<evidence type="ECO:0000313" key="2">
    <source>
        <dbReference type="Proteomes" id="UP000053647"/>
    </source>
</evidence>
<proteinExistence type="predicted"/>
<reference evidence="1 2" key="1">
    <citation type="submission" date="2014-06" db="EMBL/GenBank/DDBJ databases">
        <authorList>
            <consortium name="DOE Joint Genome Institute"/>
            <person name="Kuo A."/>
            <person name="Kohler A."/>
            <person name="Nagy L.G."/>
            <person name="Floudas D."/>
            <person name="Copeland A."/>
            <person name="Barry K.W."/>
            <person name="Cichocki N."/>
            <person name="Veneault-Fourrey C."/>
            <person name="LaButti K."/>
            <person name="Lindquist E.A."/>
            <person name="Lipzen A."/>
            <person name="Lundell T."/>
            <person name="Morin E."/>
            <person name="Murat C."/>
            <person name="Sun H."/>
            <person name="Tunlid A."/>
            <person name="Henrissat B."/>
            <person name="Grigoriev I.V."/>
            <person name="Hibbett D.S."/>
            <person name="Martin F."/>
            <person name="Nordberg H.P."/>
            <person name="Cantor M.N."/>
            <person name="Hua S.X."/>
        </authorList>
    </citation>
    <scope>NUCLEOTIDE SEQUENCE [LARGE SCALE GENOMIC DNA]</scope>
    <source>
        <strain evidence="1 2">ATCC 200175</strain>
    </source>
</reference>
<dbReference type="OrthoDB" id="2804090at2759"/>
<organism evidence="1 2">
    <name type="scientific">Paxillus involutus ATCC 200175</name>
    <dbReference type="NCBI Taxonomy" id="664439"/>
    <lineage>
        <taxon>Eukaryota</taxon>
        <taxon>Fungi</taxon>
        <taxon>Dikarya</taxon>
        <taxon>Basidiomycota</taxon>
        <taxon>Agaricomycotina</taxon>
        <taxon>Agaricomycetes</taxon>
        <taxon>Agaricomycetidae</taxon>
        <taxon>Boletales</taxon>
        <taxon>Paxilineae</taxon>
        <taxon>Paxillaceae</taxon>
        <taxon>Paxillus</taxon>
    </lineage>
</organism>
<dbReference type="Proteomes" id="UP000053647">
    <property type="component" value="Unassembled WGS sequence"/>
</dbReference>
<gene>
    <name evidence="1" type="ORF">PAXINDRAFT_20596</name>
</gene>